<reference evidence="2 3" key="1">
    <citation type="submission" date="2018-05" db="EMBL/GenBank/DDBJ databases">
        <title>Genetic diversity of glacier-inhabiting Cryobacterium bacteria in China and description of Cryobacterium mengkeensis sp. nov. and Arthrobacter glacialis sp. nov.</title>
        <authorList>
            <person name="Liu Q."/>
            <person name="Xin Y.-H."/>
        </authorList>
    </citation>
    <scope>NUCLEOTIDE SEQUENCE [LARGE SCALE GENOMIC DNA]</scope>
    <source>
        <strain evidence="2 3">B7</strain>
    </source>
</reference>
<dbReference type="InterPro" id="IPR027417">
    <property type="entry name" value="P-loop_NTPase"/>
</dbReference>
<keyword evidence="2" id="KW-0547">Nucleotide-binding</keyword>
<accession>A0A2V5J7R9</accession>
<evidence type="ECO:0000313" key="2">
    <source>
        <dbReference type="EMBL" id="PYI38920.1"/>
    </source>
</evidence>
<dbReference type="AlphaFoldDB" id="A0A2V5J7R9"/>
<feature type="region of interest" description="Disordered" evidence="1">
    <location>
        <begin position="1"/>
        <end position="59"/>
    </location>
</feature>
<keyword evidence="2" id="KW-0067">ATP-binding</keyword>
<gene>
    <name evidence="2" type="ORF">CVS30_06280</name>
</gene>
<evidence type="ECO:0000313" key="3">
    <source>
        <dbReference type="Proteomes" id="UP000247980"/>
    </source>
</evidence>
<organism evidence="2 3">
    <name type="scientific">Arthrobacter psychrolactophilus</name>
    <dbReference type="NCBI Taxonomy" id="92442"/>
    <lineage>
        <taxon>Bacteria</taxon>
        <taxon>Bacillati</taxon>
        <taxon>Actinomycetota</taxon>
        <taxon>Actinomycetes</taxon>
        <taxon>Micrococcales</taxon>
        <taxon>Micrococcaceae</taxon>
        <taxon>Arthrobacter</taxon>
    </lineage>
</organism>
<name>A0A2V5J7R9_9MICC</name>
<dbReference type="OrthoDB" id="4955412at2"/>
<evidence type="ECO:0000256" key="1">
    <source>
        <dbReference type="SAM" id="MobiDB-lite"/>
    </source>
</evidence>
<proteinExistence type="predicted"/>
<dbReference type="GO" id="GO:0005524">
    <property type="term" value="F:ATP binding"/>
    <property type="evidence" value="ECO:0007669"/>
    <property type="project" value="UniProtKB-KW"/>
</dbReference>
<dbReference type="RefSeq" id="WP_110484483.1">
    <property type="nucleotide sequence ID" value="NZ_QJVC01000004.1"/>
</dbReference>
<dbReference type="Proteomes" id="UP000247980">
    <property type="component" value="Unassembled WGS sequence"/>
</dbReference>
<dbReference type="EMBL" id="QJVC01000004">
    <property type="protein sequence ID" value="PYI38920.1"/>
    <property type="molecule type" value="Genomic_DNA"/>
</dbReference>
<keyword evidence="3" id="KW-1185">Reference proteome</keyword>
<protein>
    <submittedName>
        <fullName evidence="2">ATP-binding protein</fullName>
    </submittedName>
</protein>
<comment type="caution">
    <text evidence="2">The sequence shown here is derived from an EMBL/GenBank/DDBJ whole genome shotgun (WGS) entry which is preliminary data.</text>
</comment>
<dbReference type="SUPFAM" id="SSF52540">
    <property type="entry name" value="P-loop containing nucleoside triphosphate hydrolases"/>
    <property type="match status" value="1"/>
</dbReference>
<sequence length="553" mass="60355">MTDGAWSPIEPPYDPEFDQREQSESEPPDYLDDPYRDVVLNDPAPAEPAKQKQGRAPTQSAELVEMAKALYRMAKSPEGKIYAVKHDQPGLALPLKGTAGGLRQQLSSLYYAQKKRTASSTALQEMMSVLEGDAMAAADEHVFLRFADDAATGTLYIDLGTPDGQTIAVTPTGWKLLPTSPVLFRRSALISPMPHPQQGGSLEGLRKLINIPESGFRLLIGWLVASCIHDIPHPILGIIGQQGTAKTSAMKLLIQLISPSPATSNIPDKVDDWATTAYNAPIIGLDNVSTLKPWFQDALCKAVTGDGYIKRENYSDSDITVLHFKRPIVITSIDPGSLQGDVSDRLLRVDLDPIPENGRRTEKEVKNEFDSIRRSSHGAILDLLAGVIGILPNVKLEEMPRMADFARVLAALDQVTGWTTLEDYLKTTTEAAVDVIEGNLFAAAIRDLIEDCGVWTGTTTELLEKVSPHPRPQIWPKTPGAAGGALKRNIPPLKSIGISVMSHRTSTSRRYTISKTDIPICQTCFGEMSINTVKSGAIVHPLCQEPKELFPKE</sequence>